<keyword evidence="6 12" id="KW-0698">rRNA processing</keyword>
<evidence type="ECO:0000256" key="1">
    <source>
        <dbReference type="ARBA" id="ARBA00004496"/>
    </source>
</evidence>
<evidence type="ECO:0000256" key="2">
    <source>
        <dbReference type="ARBA" id="ARBA00005528"/>
    </source>
</evidence>
<evidence type="ECO:0000256" key="12">
    <source>
        <dbReference type="PIRNR" id="PIRNR015601"/>
    </source>
</evidence>
<comment type="catalytic activity">
    <reaction evidence="11 12">
        <text>uridine(1498) in 16S rRNA + S-adenosyl-L-methionine = N(3)-methyluridine(1498) in 16S rRNA + S-adenosyl-L-homocysteine + H(+)</text>
        <dbReference type="Rhea" id="RHEA:42920"/>
        <dbReference type="Rhea" id="RHEA-COMP:10283"/>
        <dbReference type="Rhea" id="RHEA-COMP:10284"/>
        <dbReference type="ChEBI" id="CHEBI:15378"/>
        <dbReference type="ChEBI" id="CHEBI:57856"/>
        <dbReference type="ChEBI" id="CHEBI:59789"/>
        <dbReference type="ChEBI" id="CHEBI:65315"/>
        <dbReference type="ChEBI" id="CHEBI:74502"/>
        <dbReference type="EC" id="2.1.1.193"/>
    </reaction>
</comment>
<keyword evidence="9 12" id="KW-0949">S-adenosyl-L-methionine</keyword>
<evidence type="ECO:0000256" key="3">
    <source>
        <dbReference type="ARBA" id="ARBA00012328"/>
    </source>
</evidence>
<feature type="domain" description="Ribosomal RNA small subunit methyltransferase E PUA-like" evidence="14">
    <location>
        <begin position="20"/>
        <end position="63"/>
    </location>
</feature>
<dbReference type="SUPFAM" id="SSF75217">
    <property type="entry name" value="alpha/beta knot"/>
    <property type="match status" value="1"/>
</dbReference>
<dbReference type="Pfam" id="PF04452">
    <property type="entry name" value="Methyltrans_RNA"/>
    <property type="match status" value="1"/>
</dbReference>
<reference evidence="15 16" key="1">
    <citation type="submission" date="2016-03" db="EMBL/GenBank/DDBJ databases">
        <title>Genome sequence of Rhodococcus kyotonensis KB10.</title>
        <authorList>
            <person name="Jeong H."/>
            <person name="Hong C.E."/>
            <person name="Jo S.H."/>
            <person name="Park J.M."/>
        </authorList>
    </citation>
    <scope>NUCLEOTIDE SEQUENCE [LARGE SCALE GENOMIC DNA]</scope>
    <source>
        <strain evidence="15 16">KB10</strain>
    </source>
</reference>
<comment type="caution">
    <text evidence="15">The sequence shown here is derived from an EMBL/GenBank/DDBJ whole genome shotgun (WGS) entry which is preliminary data.</text>
</comment>
<evidence type="ECO:0000259" key="14">
    <source>
        <dbReference type="Pfam" id="PF20260"/>
    </source>
</evidence>
<keyword evidence="7 12" id="KW-0489">Methyltransferase</keyword>
<sequence length="258" mass="27020">MAATVFYLDPLPDVGGTAVLDGKEGRHAATVRRIRVGERILLSDGHGRIAETVVTAAERDRLEMAVETRSDVPRPTPSVGVVQALPKADRSELAVELATEAGIDSIVPWQSSRCVAKWEGAKADKGVARWQAVATAAAKQSRRPFVPEVAPLHTNSAVVALARGVVERGGIVAVLHEAASVPFSSLSFREVPEVLLVVGPEGGLTDSEVAALTDVGATPVMLGPTVLRTSTAAAVALGALGVMTNRWAQTPLDFQATR</sequence>
<dbReference type="Proteomes" id="UP000077519">
    <property type="component" value="Unassembled WGS sequence"/>
</dbReference>
<evidence type="ECO:0000256" key="9">
    <source>
        <dbReference type="ARBA" id="ARBA00022691"/>
    </source>
</evidence>
<comment type="function">
    <text evidence="10 12">Specifically methylates the N3 position of the uracil ring of uridine 1498 (m3U1498) in 16S rRNA. Acts on the fully assembled 30S ribosomal subunit.</text>
</comment>
<dbReference type="InterPro" id="IPR015947">
    <property type="entry name" value="PUA-like_sf"/>
</dbReference>
<dbReference type="PANTHER" id="PTHR30027">
    <property type="entry name" value="RIBOSOMAL RNA SMALL SUBUNIT METHYLTRANSFERASE E"/>
    <property type="match status" value="1"/>
</dbReference>
<dbReference type="EMBL" id="LVHI01000001">
    <property type="protein sequence ID" value="OAK57269.1"/>
    <property type="molecule type" value="Genomic_DNA"/>
</dbReference>
<comment type="subcellular location">
    <subcellularLocation>
        <location evidence="1 12">Cytoplasm</location>
    </subcellularLocation>
</comment>
<evidence type="ECO:0000256" key="11">
    <source>
        <dbReference type="ARBA" id="ARBA00047944"/>
    </source>
</evidence>
<dbReference type="PANTHER" id="PTHR30027:SF3">
    <property type="entry name" value="16S RRNA (URACIL(1498)-N(3))-METHYLTRANSFERASE"/>
    <property type="match status" value="1"/>
</dbReference>
<evidence type="ECO:0000313" key="16">
    <source>
        <dbReference type="Proteomes" id="UP000077519"/>
    </source>
</evidence>
<dbReference type="RefSeq" id="WP_068420410.1">
    <property type="nucleotide sequence ID" value="NZ_LVHI01000001.1"/>
</dbReference>
<gene>
    <name evidence="15" type="ORF">A3K89_00095</name>
</gene>
<evidence type="ECO:0000256" key="10">
    <source>
        <dbReference type="ARBA" id="ARBA00025699"/>
    </source>
</evidence>
<evidence type="ECO:0000256" key="4">
    <source>
        <dbReference type="ARBA" id="ARBA00013673"/>
    </source>
</evidence>
<organism evidence="15 16">
    <name type="scientific">Rhodococcoides kyotonense</name>
    <dbReference type="NCBI Taxonomy" id="398843"/>
    <lineage>
        <taxon>Bacteria</taxon>
        <taxon>Bacillati</taxon>
        <taxon>Actinomycetota</taxon>
        <taxon>Actinomycetes</taxon>
        <taxon>Mycobacteriales</taxon>
        <taxon>Nocardiaceae</taxon>
        <taxon>Rhodococcoides</taxon>
    </lineage>
</organism>
<dbReference type="CDD" id="cd18084">
    <property type="entry name" value="RsmE-like"/>
    <property type="match status" value="1"/>
</dbReference>
<evidence type="ECO:0000256" key="5">
    <source>
        <dbReference type="ARBA" id="ARBA00022490"/>
    </source>
</evidence>
<evidence type="ECO:0000256" key="6">
    <source>
        <dbReference type="ARBA" id="ARBA00022552"/>
    </source>
</evidence>
<accession>A0A177YPY4</accession>
<comment type="similarity">
    <text evidence="2 12">Belongs to the RNA methyltransferase RsmE family.</text>
</comment>
<dbReference type="InterPro" id="IPR046887">
    <property type="entry name" value="RsmE_PUA-like"/>
</dbReference>
<dbReference type="AlphaFoldDB" id="A0A177YPY4"/>
<dbReference type="EC" id="2.1.1.193" evidence="3 12"/>
<dbReference type="InterPro" id="IPR029028">
    <property type="entry name" value="Alpha/beta_knot_MTases"/>
</dbReference>
<evidence type="ECO:0000259" key="13">
    <source>
        <dbReference type="Pfam" id="PF04452"/>
    </source>
</evidence>
<evidence type="ECO:0000256" key="8">
    <source>
        <dbReference type="ARBA" id="ARBA00022679"/>
    </source>
</evidence>
<dbReference type="GO" id="GO:0070042">
    <property type="term" value="F:rRNA (uridine-N3-)-methyltransferase activity"/>
    <property type="evidence" value="ECO:0007669"/>
    <property type="project" value="TreeGrafter"/>
</dbReference>
<dbReference type="SUPFAM" id="SSF88697">
    <property type="entry name" value="PUA domain-like"/>
    <property type="match status" value="1"/>
</dbReference>
<dbReference type="NCBIfam" id="NF008693">
    <property type="entry name" value="PRK11713.2-3"/>
    <property type="match status" value="1"/>
</dbReference>
<dbReference type="Pfam" id="PF20260">
    <property type="entry name" value="PUA_4"/>
    <property type="match status" value="1"/>
</dbReference>
<dbReference type="PIRSF" id="PIRSF015601">
    <property type="entry name" value="MTase_slr0722"/>
    <property type="match status" value="1"/>
</dbReference>
<evidence type="ECO:0000313" key="15">
    <source>
        <dbReference type="EMBL" id="OAK57269.1"/>
    </source>
</evidence>
<dbReference type="NCBIfam" id="TIGR00046">
    <property type="entry name" value="RsmE family RNA methyltransferase"/>
    <property type="match status" value="1"/>
</dbReference>
<feature type="domain" description="Ribosomal RNA small subunit methyltransferase E methyltransferase" evidence="13">
    <location>
        <begin position="77"/>
        <end position="240"/>
    </location>
</feature>
<dbReference type="InterPro" id="IPR046886">
    <property type="entry name" value="RsmE_MTase_dom"/>
</dbReference>
<dbReference type="GO" id="GO:0005737">
    <property type="term" value="C:cytoplasm"/>
    <property type="evidence" value="ECO:0007669"/>
    <property type="project" value="UniProtKB-SubCell"/>
</dbReference>
<dbReference type="InterPro" id="IPR029026">
    <property type="entry name" value="tRNA_m1G_MTases_N"/>
</dbReference>
<proteinExistence type="inferred from homology"/>
<dbReference type="GO" id="GO:0070475">
    <property type="term" value="P:rRNA base methylation"/>
    <property type="evidence" value="ECO:0007669"/>
    <property type="project" value="TreeGrafter"/>
</dbReference>
<name>A0A177YPY4_9NOCA</name>
<keyword evidence="5 12" id="KW-0963">Cytoplasm</keyword>
<protein>
    <recommendedName>
        <fullName evidence="4 12">Ribosomal RNA small subunit methyltransferase E</fullName>
        <ecNumber evidence="3 12">2.1.1.193</ecNumber>
    </recommendedName>
</protein>
<dbReference type="Gene3D" id="3.40.1280.10">
    <property type="match status" value="1"/>
</dbReference>
<keyword evidence="16" id="KW-1185">Reference proteome</keyword>
<dbReference type="FunFam" id="3.40.1280.10:FF:000023">
    <property type="entry name" value="Ribosomal RNA small subunit methyltransferase E"/>
    <property type="match status" value="1"/>
</dbReference>
<dbReference type="Gene3D" id="2.40.240.20">
    <property type="entry name" value="Hypothetical PUA domain-like, domain 1"/>
    <property type="match status" value="1"/>
</dbReference>
<evidence type="ECO:0000256" key="7">
    <source>
        <dbReference type="ARBA" id="ARBA00022603"/>
    </source>
</evidence>
<keyword evidence="8 12" id="KW-0808">Transferase</keyword>
<dbReference type="InterPro" id="IPR006700">
    <property type="entry name" value="RsmE"/>
</dbReference>